<accession>A0AAV0UD15</accession>
<dbReference type="AlphaFoldDB" id="A0AAV0UD15"/>
<feature type="region of interest" description="Disordered" evidence="1">
    <location>
        <begin position="241"/>
        <end position="271"/>
    </location>
</feature>
<keyword evidence="4" id="KW-1185">Reference proteome</keyword>
<feature type="signal peptide" evidence="2">
    <location>
        <begin position="1"/>
        <end position="18"/>
    </location>
</feature>
<dbReference type="EMBL" id="CANTFL010001244">
    <property type="protein sequence ID" value="CAI5734810.1"/>
    <property type="molecule type" value="Genomic_DNA"/>
</dbReference>
<keyword evidence="2" id="KW-0732">Signal</keyword>
<name>A0AAV0UD15_HYABA</name>
<evidence type="ECO:0000313" key="3">
    <source>
        <dbReference type="EMBL" id="CAI5734810.1"/>
    </source>
</evidence>
<dbReference type="Gene3D" id="1.10.239.10">
    <property type="entry name" value="Elicitin domain"/>
    <property type="match status" value="1"/>
</dbReference>
<evidence type="ECO:0008006" key="5">
    <source>
        <dbReference type="Google" id="ProtNLM"/>
    </source>
</evidence>
<organism evidence="3 4">
    <name type="scientific">Hyaloperonospora brassicae</name>
    <name type="common">Brassica downy mildew</name>
    <name type="synonym">Peronospora brassicae</name>
    <dbReference type="NCBI Taxonomy" id="162125"/>
    <lineage>
        <taxon>Eukaryota</taxon>
        <taxon>Sar</taxon>
        <taxon>Stramenopiles</taxon>
        <taxon>Oomycota</taxon>
        <taxon>Peronosporomycetes</taxon>
        <taxon>Peronosporales</taxon>
        <taxon>Peronosporaceae</taxon>
        <taxon>Hyaloperonospora</taxon>
    </lineage>
</organism>
<evidence type="ECO:0000313" key="4">
    <source>
        <dbReference type="Proteomes" id="UP001162031"/>
    </source>
</evidence>
<dbReference type="GO" id="GO:0005576">
    <property type="term" value="C:extracellular region"/>
    <property type="evidence" value="ECO:0007669"/>
    <property type="project" value="InterPro"/>
</dbReference>
<evidence type="ECO:0000256" key="1">
    <source>
        <dbReference type="SAM" id="MobiDB-lite"/>
    </source>
</evidence>
<comment type="caution">
    <text evidence="3">The sequence shown here is derived from an EMBL/GenBank/DDBJ whole genome shotgun (WGS) entry which is preliminary data.</text>
</comment>
<evidence type="ECO:0000256" key="2">
    <source>
        <dbReference type="SAM" id="SignalP"/>
    </source>
</evidence>
<proteinExistence type="predicted"/>
<dbReference type="InterPro" id="IPR036470">
    <property type="entry name" value="Elicitin_sf"/>
</dbReference>
<feature type="compositionally biased region" description="Acidic residues" evidence="1">
    <location>
        <begin position="241"/>
        <end position="269"/>
    </location>
</feature>
<sequence length="341" mass="37353">MLRSRALWFIAIYALAHCLLLVNVTATVAADTAPPHAQQHHQHLYQRATALPTIHKARRNSPTFALVEGYDCDHNTVALARQFVTANAVTFDTCIADSGYEVFSFKGVALTASDVTGLVHANACRALMTAALLLEMPPCLLGNVAVRAACETLLYYAEALHEEEKEDEEDEGEAKAEVALAEQFRELLHWRRDVNFARAAKKPFDSESKTYVVFTKAVRRALASSSVAVMQNYTVVWDTNEGDEEAIEVDDSDESDDSNESESEDEDGDYTSFVSTNSSMDYFVGRVVAVDEVSDDTSIETHHAKEILTTESSGAVALVQSWSALLARLVALLAVTVVVLV</sequence>
<dbReference type="Proteomes" id="UP001162031">
    <property type="component" value="Unassembled WGS sequence"/>
</dbReference>
<gene>
    <name evidence="3" type="ORF">HBR001_LOCUS6281</name>
</gene>
<dbReference type="SUPFAM" id="SSF48647">
    <property type="entry name" value="Fungal elicitin"/>
    <property type="match status" value="1"/>
</dbReference>
<protein>
    <recommendedName>
        <fullName evidence="5">Elicitin-like protein</fullName>
    </recommendedName>
</protein>
<reference evidence="3" key="1">
    <citation type="submission" date="2022-12" db="EMBL/GenBank/DDBJ databases">
        <authorList>
            <person name="Webb A."/>
        </authorList>
    </citation>
    <scope>NUCLEOTIDE SEQUENCE</scope>
    <source>
        <strain evidence="3">Hp1</strain>
    </source>
</reference>
<feature type="chain" id="PRO_5043740392" description="Elicitin-like protein" evidence="2">
    <location>
        <begin position="19"/>
        <end position="341"/>
    </location>
</feature>